<evidence type="ECO:0008006" key="2">
    <source>
        <dbReference type="Google" id="ProtNLM"/>
    </source>
</evidence>
<evidence type="ECO:0000313" key="1">
    <source>
        <dbReference type="EMBL" id="CRZ02846.1"/>
    </source>
</evidence>
<dbReference type="EMBL" id="HACM01002404">
    <property type="protein sequence ID" value="CRZ02846.1"/>
    <property type="molecule type" value="Transcribed_RNA"/>
</dbReference>
<dbReference type="InterPro" id="IPR029058">
    <property type="entry name" value="AB_hydrolase_fold"/>
</dbReference>
<organism evidence="1">
    <name type="scientific">Spongospora subterranea</name>
    <dbReference type="NCBI Taxonomy" id="70186"/>
    <lineage>
        <taxon>Eukaryota</taxon>
        <taxon>Sar</taxon>
        <taxon>Rhizaria</taxon>
        <taxon>Endomyxa</taxon>
        <taxon>Phytomyxea</taxon>
        <taxon>Plasmodiophorida</taxon>
        <taxon>Plasmodiophoridae</taxon>
        <taxon>Spongospora</taxon>
    </lineage>
</organism>
<sequence>REMAFESDLLSTIIRNPFAVLSVGYSTLANTSCSTQICISPTSEELPRNRNGWKPSQSHQNCAGCIKPPIVILVVLVCLINITTQSSVSGVTGSRPIAILHGLGSSAQAMANVAKLIQLREPNRLVITLSCLQGRRNLLSIDDQVDILRDELKSIEAFNTEEGFDFIGHSLGGVIGRAYIHKYNSPHIHRFISI</sequence>
<name>A0A0H5QN94_9EUKA</name>
<dbReference type="AlphaFoldDB" id="A0A0H5QN94"/>
<reference evidence="1" key="1">
    <citation type="submission" date="2015-04" db="EMBL/GenBank/DDBJ databases">
        <title>The genome sequence of the plant pathogenic Rhizarian Plasmodiophora brassicae reveals insights in its biotrophic life cycle and the origin of chitin synthesis.</title>
        <authorList>
            <person name="Schwelm A."/>
            <person name="Fogelqvist J."/>
            <person name="Knaust A."/>
            <person name="Julke S."/>
            <person name="Lilja T."/>
            <person name="Dhandapani V."/>
            <person name="Bonilla-Rosso G."/>
            <person name="Karlsson M."/>
            <person name="Shevchenko A."/>
            <person name="Choi S.R."/>
            <person name="Kim H.G."/>
            <person name="Park J.Y."/>
            <person name="Lim Y.P."/>
            <person name="Ludwig-Muller J."/>
            <person name="Dixelius C."/>
        </authorList>
    </citation>
    <scope>NUCLEOTIDE SEQUENCE</scope>
    <source>
        <tissue evidence="1">Potato root galls</tissue>
    </source>
</reference>
<dbReference type="Pfam" id="PF02089">
    <property type="entry name" value="Palm_thioest"/>
    <property type="match status" value="1"/>
</dbReference>
<dbReference type="Gene3D" id="3.40.50.1820">
    <property type="entry name" value="alpha/beta hydrolase"/>
    <property type="match status" value="1"/>
</dbReference>
<protein>
    <recommendedName>
        <fullName evidence="2">DUF676 domain-containing protein</fullName>
    </recommendedName>
</protein>
<feature type="non-terminal residue" evidence="1">
    <location>
        <position position="1"/>
    </location>
</feature>
<dbReference type="SUPFAM" id="SSF53474">
    <property type="entry name" value="alpha/beta-Hydrolases"/>
    <property type="match status" value="1"/>
</dbReference>
<accession>A0A0H5QN94</accession>
<feature type="non-terminal residue" evidence="1">
    <location>
        <position position="194"/>
    </location>
</feature>
<proteinExistence type="predicted"/>